<evidence type="ECO:0000313" key="1">
    <source>
        <dbReference type="EMBL" id="KAJ2898476.1"/>
    </source>
</evidence>
<proteinExistence type="predicted"/>
<feature type="non-terminal residue" evidence="1">
    <location>
        <position position="1"/>
    </location>
</feature>
<gene>
    <name evidence="1" type="ORF">IWW38_001378</name>
</gene>
<evidence type="ECO:0000313" key="2">
    <source>
        <dbReference type="Proteomes" id="UP001139981"/>
    </source>
</evidence>
<organism evidence="1 2">
    <name type="scientific">Coemansia aciculifera</name>
    <dbReference type="NCBI Taxonomy" id="417176"/>
    <lineage>
        <taxon>Eukaryota</taxon>
        <taxon>Fungi</taxon>
        <taxon>Fungi incertae sedis</taxon>
        <taxon>Zoopagomycota</taxon>
        <taxon>Kickxellomycotina</taxon>
        <taxon>Kickxellomycetes</taxon>
        <taxon>Kickxellales</taxon>
        <taxon>Kickxellaceae</taxon>
        <taxon>Coemansia</taxon>
    </lineage>
</organism>
<sequence length="1911" mass="212963">EMGLFGKSKKAKEGTGGDDPGNADSPSSVFYAPASAAASAAAAAAATGNASEPATSGSEESITRAITDCFAHHTGYLRVQTSILLSCTTPTSLHHQCTTESSIVYSSACYHDLDDPTSARDTLQPHIYELTADAYSHMRRLHQDQTIVLSGVSGSGKPESARLIVDQLGVLASNAGRHVTRAQHQSAHLVTLIDAFASTQTPHSSMGATRAAVWHEVQFSERGHVAGNKLVAFGLDRFRVTDRLAGDHGAFNVFYYLLQGATSAERQEWQLRGTGYDGRTPEYAYLRSGNGTSERMNDDGAYMMDQVRAALSACCGVKASAVVRVLAGILHLGNIEFIDDTGEETAGIRNPEAVSLAALCLGVPTAALTATLLYRTSLVGSDLCTVFLNSHGAAAQRDALARALYHVLFYWIIDAANHRLSDPRAANHIAVFHMYGFTGEGSSSDFERFAVNLANERLAAFVLRDSSDSGTIARQMHEDSAGGSGGHRSFYSPPALHLLDGLVSCLEMHATGAAPLDDIALINTISRMHGDHPSYYVGGSGGEDKNKKNKSAPSFGVRHYQGHVTYAISGFSQRNMDLEASPDFYSLLRTESQSRFVRRLFAIPQIALDYHPSEDSTIVGTFLSTMPSAKPTIRSSETEAAKESKKDPANTFVGELNTALSDVFAACQSSQVWHVIHIRPTPGTKGVDSAFVRQQVQALGIADLAQSPSFSVALRFDSFIERYAAVVTLSDPQAAEHSVAASALVDQVTGARGWVHGQHFATGRHMIFMTERVWRSIETDLRVYEKQHRRRHILDALAHVDDNGHLVQPHRHFSDNASTVFGSDIGPPDDDDFYSDDLSDGEDDDSVTQEGDEEVEEEDDYQSVGGEKLINPAHGNFDGDYGHHHRHNPAATAGKEGLVEEINTTSARRCWTKTTHTLTWLIPDWLMSCCGMKREDIRMAWREKVAICLIILLMWGFVLFFIIGLGLIMCPKQMVYNMDELADHTERSDAFVALRGKAYDITNFLNQEHGKSRGGASPEDMIMYAGQEVNASFPLSLRAACPDLIPSTADPNWLMYLKSDIETETSFPFVHKAGSLANSKSMMRQDFYYRHVIPKMRLFKVGDIVWDLKYIRNLHHRGGMYWRVINGEVFNLNPYFLTRDAPENIDQKKWRFLHRLVESIFEDAGARDTDITKYWKMLPLSKPVRQANYRCMKSLFYVGKVDTRHSFRCLFPNFLLLAAACLLMVVISIKFLASLQLSSRRKPQKHDKFIICQVPCYTEGESSLRRTIDSLATLSYDDKHRLLFIICDGNIVGSGNDRPTPRIVLDILGVDPKLDPPARSFRSIGEGGQQHNMAKVYSGLYEYEGHVVPYLVVAKIGKPTEKSRPGNRGKRDSQMLLLHFLNRVHFESPMSPLDLEIYHQLKNVIGVHPSLYEYVLMVDADTEVLPDSLTRLVACMVHDAKVIGICGETQLTNEDFSWTTMIQVYEYFISHHMAKAFESLFGSVTCLPGCFCMYRLRTARGMPLIISKNVVNDYSENHVDTLHKKNLLSLGEDRYLTTLMMKYFPQYKMTFTADAKCKTTAPDTWSVLLSQRRRWINSTVHNLAELMFLPEMCGFCCFSMRFVVFIDLLGTLTMPCTLFYLAYLAYLAISKIADIGYISLILIGAIYGLQAIIFVLKRQWQHIGWMVIYLLAYPLWSFFIPIYAFWHMDDFSWGNTRIVVGEDGKRQIFVKDEEPFDPDEIPMKSWAKYEAEIHKRQQQIQDLEAVAQAIDEFANNGVRPVSRFTHIPGLEPNNNNNNTLSIVQQLQPPPAMSPYVMQAPMQQQQLYSQQQQRPYSSAGYSAYFGSMPAVATPQPAVATPCFNLVQVPSAGHMPSNDALAAAISSILDSTDLSTITMKQVRDELSNMFGMDMSPRREFISQTVQAMLQHRS</sequence>
<name>A0ACC1M891_9FUNG</name>
<protein>
    <submittedName>
        <fullName evidence="1">Uncharacterized protein</fullName>
    </submittedName>
</protein>
<comment type="caution">
    <text evidence="1">The sequence shown here is derived from an EMBL/GenBank/DDBJ whole genome shotgun (WGS) entry which is preliminary data.</text>
</comment>
<dbReference type="Proteomes" id="UP001139981">
    <property type="component" value="Unassembled WGS sequence"/>
</dbReference>
<dbReference type="EMBL" id="JANBVB010000061">
    <property type="protein sequence ID" value="KAJ2898476.1"/>
    <property type="molecule type" value="Genomic_DNA"/>
</dbReference>
<accession>A0ACC1M891</accession>
<keyword evidence="2" id="KW-1185">Reference proteome</keyword>
<reference evidence="1" key="1">
    <citation type="submission" date="2022-07" db="EMBL/GenBank/DDBJ databases">
        <title>Phylogenomic reconstructions and comparative analyses of Kickxellomycotina fungi.</title>
        <authorList>
            <person name="Reynolds N.K."/>
            <person name="Stajich J.E."/>
            <person name="Barry K."/>
            <person name="Grigoriev I.V."/>
            <person name="Crous P."/>
            <person name="Smith M.E."/>
        </authorList>
    </citation>
    <scope>NUCLEOTIDE SEQUENCE</scope>
    <source>
        <strain evidence="1">CBS 190363</strain>
    </source>
</reference>